<dbReference type="KEGG" id="cput:CONPUDRAFT_167389"/>
<keyword evidence="3" id="KW-0732">Signal</keyword>
<evidence type="ECO:0000313" key="4">
    <source>
        <dbReference type="EMBL" id="EIW78366.1"/>
    </source>
</evidence>
<dbReference type="RefSeq" id="XP_007771415.1">
    <property type="nucleotide sequence ID" value="XM_007773225.1"/>
</dbReference>
<dbReference type="PANTHER" id="PTHR16861:SF7">
    <property type="entry name" value="MEMBRANE ANCHOR OPY2 N-TERMINAL DOMAIN-CONTAINING PROTEIN"/>
    <property type="match status" value="1"/>
</dbReference>
<dbReference type="OrthoDB" id="3267813at2759"/>
<feature type="compositionally biased region" description="Acidic residues" evidence="1">
    <location>
        <begin position="453"/>
        <end position="467"/>
    </location>
</feature>
<dbReference type="PANTHER" id="PTHR16861">
    <property type="entry name" value="GLYCOPROTEIN 38"/>
    <property type="match status" value="1"/>
</dbReference>
<keyword evidence="2" id="KW-0812">Transmembrane</keyword>
<keyword evidence="2" id="KW-1133">Transmembrane helix</keyword>
<comment type="caution">
    <text evidence="4">The sequence shown here is derived from an EMBL/GenBank/DDBJ whole genome shotgun (WGS) entry which is preliminary data.</text>
</comment>
<feature type="region of interest" description="Disordered" evidence="1">
    <location>
        <begin position="431"/>
        <end position="480"/>
    </location>
</feature>
<gene>
    <name evidence="4" type="ORF">CONPUDRAFT_167389</name>
</gene>
<feature type="signal peptide" evidence="3">
    <location>
        <begin position="1"/>
        <end position="28"/>
    </location>
</feature>
<proteinExistence type="predicted"/>
<protein>
    <submittedName>
        <fullName evidence="4">Uncharacterized protein</fullName>
    </submittedName>
</protein>
<name>A0A5M3MH82_CONPW</name>
<feature type="chain" id="PRO_5024338231" evidence="3">
    <location>
        <begin position="29"/>
        <end position="480"/>
    </location>
</feature>
<feature type="region of interest" description="Disordered" evidence="1">
    <location>
        <begin position="406"/>
        <end position="425"/>
    </location>
</feature>
<evidence type="ECO:0000313" key="5">
    <source>
        <dbReference type="Proteomes" id="UP000053558"/>
    </source>
</evidence>
<keyword evidence="2" id="KW-0472">Membrane</keyword>
<evidence type="ECO:0000256" key="1">
    <source>
        <dbReference type="SAM" id="MobiDB-lite"/>
    </source>
</evidence>
<feature type="compositionally biased region" description="Low complexity" evidence="1">
    <location>
        <begin position="237"/>
        <end position="264"/>
    </location>
</feature>
<reference evidence="5" key="1">
    <citation type="journal article" date="2012" name="Science">
        <title>The Paleozoic origin of enzymatic lignin decomposition reconstructed from 31 fungal genomes.</title>
        <authorList>
            <person name="Floudas D."/>
            <person name="Binder M."/>
            <person name="Riley R."/>
            <person name="Barry K."/>
            <person name="Blanchette R.A."/>
            <person name="Henrissat B."/>
            <person name="Martinez A.T."/>
            <person name="Otillar R."/>
            <person name="Spatafora J.W."/>
            <person name="Yadav J.S."/>
            <person name="Aerts A."/>
            <person name="Benoit I."/>
            <person name="Boyd A."/>
            <person name="Carlson A."/>
            <person name="Copeland A."/>
            <person name="Coutinho P.M."/>
            <person name="de Vries R.P."/>
            <person name="Ferreira P."/>
            <person name="Findley K."/>
            <person name="Foster B."/>
            <person name="Gaskell J."/>
            <person name="Glotzer D."/>
            <person name="Gorecki P."/>
            <person name="Heitman J."/>
            <person name="Hesse C."/>
            <person name="Hori C."/>
            <person name="Igarashi K."/>
            <person name="Jurgens J.A."/>
            <person name="Kallen N."/>
            <person name="Kersten P."/>
            <person name="Kohler A."/>
            <person name="Kuees U."/>
            <person name="Kumar T.K.A."/>
            <person name="Kuo A."/>
            <person name="LaButti K."/>
            <person name="Larrondo L.F."/>
            <person name="Lindquist E."/>
            <person name="Ling A."/>
            <person name="Lombard V."/>
            <person name="Lucas S."/>
            <person name="Lundell T."/>
            <person name="Martin R."/>
            <person name="McLaughlin D.J."/>
            <person name="Morgenstern I."/>
            <person name="Morin E."/>
            <person name="Murat C."/>
            <person name="Nagy L.G."/>
            <person name="Nolan M."/>
            <person name="Ohm R.A."/>
            <person name="Patyshakuliyeva A."/>
            <person name="Rokas A."/>
            <person name="Ruiz-Duenas F.J."/>
            <person name="Sabat G."/>
            <person name="Salamov A."/>
            <person name="Samejima M."/>
            <person name="Schmutz J."/>
            <person name="Slot J.C."/>
            <person name="St John F."/>
            <person name="Stenlid J."/>
            <person name="Sun H."/>
            <person name="Sun S."/>
            <person name="Syed K."/>
            <person name="Tsang A."/>
            <person name="Wiebenga A."/>
            <person name="Young D."/>
            <person name="Pisabarro A."/>
            <person name="Eastwood D.C."/>
            <person name="Martin F."/>
            <person name="Cullen D."/>
            <person name="Grigoriev I.V."/>
            <person name="Hibbett D.S."/>
        </authorList>
    </citation>
    <scope>NUCLEOTIDE SEQUENCE [LARGE SCALE GENOMIC DNA]</scope>
    <source>
        <strain evidence="5">RWD-64-598 SS2</strain>
    </source>
</reference>
<keyword evidence="5" id="KW-1185">Reference proteome</keyword>
<evidence type="ECO:0000256" key="2">
    <source>
        <dbReference type="SAM" id="Phobius"/>
    </source>
</evidence>
<sequence length="480" mass="48845">MPPPTPLALLPRLLSPIALFIAASNAYSFVFNDQPKQCQNLSLSITGNGGQPPYRVVIIPFGPSPLPNNVEVRTIQDRAFDGDSTSISFQLAYPQNSQFVAVVSDSSGFGSGGTSVAATVLGSSDSSCFNATNMVQPAFSFSIDPPNQLVQCNASRLYWFDGVQGTPQFQGVIPGGNSFSIPIGQTSQQPNEGTGFQWVPPLRSGTTMLLVAGDQRGIGSGGSEQYGVAAGQFPSSSCLNSTSPSSTPGSPAGGSYPTNADGSSTTGGSGGGSSPNIGAIVGGTIGGVAAIAILALLAFFLIRRRTAKAVSAGHARPVDLLHGEREADERDGLARGDSADGAADHFYRPEPFLAAAPSTVAGGAGGAGDDARSHRSSHYISEVGGARAGTPTESGYGYGVGAGASAAGHGHGGDAPAPSGSTVVSSSRKSAAGMRQLRPVNIIQHDDAGVVPAEEDEHGEGEEEPETVELPPAYTNIRRE</sequence>
<dbReference type="Proteomes" id="UP000053558">
    <property type="component" value="Unassembled WGS sequence"/>
</dbReference>
<accession>A0A5M3MH82</accession>
<dbReference type="EMBL" id="JH711582">
    <property type="protein sequence ID" value="EIW78366.1"/>
    <property type="molecule type" value="Genomic_DNA"/>
</dbReference>
<organism evidence="4 5">
    <name type="scientific">Coniophora puteana (strain RWD-64-598)</name>
    <name type="common">Brown rot fungus</name>
    <dbReference type="NCBI Taxonomy" id="741705"/>
    <lineage>
        <taxon>Eukaryota</taxon>
        <taxon>Fungi</taxon>
        <taxon>Dikarya</taxon>
        <taxon>Basidiomycota</taxon>
        <taxon>Agaricomycotina</taxon>
        <taxon>Agaricomycetes</taxon>
        <taxon>Agaricomycetidae</taxon>
        <taxon>Boletales</taxon>
        <taxon>Coniophorineae</taxon>
        <taxon>Coniophoraceae</taxon>
        <taxon>Coniophora</taxon>
    </lineage>
</organism>
<dbReference type="AlphaFoldDB" id="A0A5M3MH82"/>
<feature type="region of interest" description="Disordered" evidence="1">
    <location>
        <begin position="237"/>
        <end position="271"/>
    </location>
</feature>
<dbReference type="GeneID" id="19205759"/>
<feature type="transmembrane region" description="Helical" evidence="2">
    <location>
        <begin position="277"/>
        <end position="302"/>
    </location>
</feature>
<dbReference type="OMA" id="NIVQHED"/>
<evidence type="ECO:0000256" key="3">
    <source>
        <dbReference type="SAM" id="SignalP"/>
    </source>
</evidence>